<keyword evidence="2" id="KW-0808">Transferase</keyword>
<dbReference type="GO" id="GO:0003676">
    <property type="term" value="F:nucleic acid binding"/>
    <property type="evidence" value="ECO:0007669"/>
    <property type="project" value="InterPro"/>
</dbReference>
<dbReference type="InterPro" id="IPR002052">
    <property type="entry name" value="DNA_methylase_N6_adenine_CS"/>
</dbReference>
<dbReference type="EMBL" id="MU032344">
    <property type="protein sequence ID" value="KAF3770991.1"/>
    <property type="molecule type" value="Genomic_DNA"/>
</dbReference>
<feature type="domain" description="Methyltransferase" evidence="4">
    <location>
        <begin position="126"/>
        <end position="178"/>
    </location>
</feature>
<comment type="caution">
    <text evidence="5">The sequence shown here is derived from an EMBL/GenBank/DDBJ whole genome shotgun (WGS) entry which is preliminary data.</text>
</comment>
<protein>
    <submittedName>
        <fullName evidence="5">S-adenosyl-L-methionine-dependent methyltransferase</fullName>
    </submittedName>
</protein>
<keyword evidence="6" id="KW-1185">Reference proteome</keyword>
<dbReference type="PROSITE" id="PS00092">
    <property type="entry name" value="N6_MTASE"/>
    <property type="match status" value="1"/>
</dbReference>
<dbReference type="Gene3D" id="1.10.8.10">
    <property type="entry name" value="DNA helicase RuvA subunit, C-terminal domain"/>
    <property type="match status" value="1"/>
</dbReference>
<dbReference type="NCBIfam" id="TIGR00536">
    <property type="entry name" value="hemK_fam"/>
    <property type="match status" value="1"/>
</dbReference>
<evidence type="ECO:0000256" key="2">
    <source>
        <dbReference type="ARBA" id="ARBA00022679"/>
    </source>
</evidence>
<dbReference type="Proteomes" id="UP000803844">
    <property type="component" value="Unassembled WGS sequence"/>
</dbReference>
<dbReference type="RefSeq" id="XP_040781952.1">
    <property type="nucleotide sequence ID" value="XM_040916102.1"/>
</dbReference>
<dbReference type="Pfam" id="PF13847">
    <property type="entry name" value="Methyltransf_31"/>
    <property type="match status" value="1"/>
</dbReference>
<dbReference type="GeneID" id="63833231"/>
<dbReference type="AlphaFoldDB" id="A0A9P5CVB3"/>
<dbReference type="PANTHER" id="PTHR18895">
    <property type="entry name" value="HEMK METHYLTRANSFERASE"/>
    <property type="match status" value="1"/>
</dbReference>
<dbReference type="GO" id="GO:0005739">
    <property type="term" value="C:mitochondrion"/>
    <property type="evidence" value="ECO:0007669"/>
    <property type="project" value="TreeGrafter"/>
</dbReference>
<dbReference type="InterPro" id="IPR050320">
    <property type="entry name" value="N5-glutamine_MTase"/>
</dbReference>
<evidence type="ECO:0000256" key="3">
    <source>
        <dbReference type="ARBA" id="ARBA00022691"/>
    </source>
</evidence>
<accession>A0A9P5CVB3</accession>
<keyword evidence="1 5" id="KW-0489">Methyltransferase</keyword>
<organism evidence="5 6">
    <name type="scientific">Cryphonectria parasitica (strain ATCC 38755 / EP155)</name>
    <dbReference type="NCBI Taxonomy" id="660469"/>
    <lineage>
        <taxon>Eukaryota</taxon>
        <taxon>Fungi</taxon>
        <taxon>Dikarya</taxon>
        <taxon>Ascomycota</taxon>
        <taxon>Pezizomycotina</taxon>
        <taxon>Sordariomycetes</taxon>
        <taxon>Sordariomycetidae</taxon>
        <taxon>Diaporthales</taxon>
        <taxon>Cryphonectriaceae</taxon>
        <taxon>Cryphonectria-Endothia species complex</taxon>
        <taxon>Cryphonectria</taxon>
    </lineage>
</organism>
<reference evidence="5" key="1">
    <citation type="journal article" date="2020" name="Phytopathology">
        <title>Genome sequence of the chestnut blight fungus Cryphonectria parasitica EP155: A fundamental resource for an archetypical invasive plant pathogen.</title>
        <authorList>
            <person name="Crouch J.A."/>
            <person name="Dawe A."/>
            <person name="Aerts A."/>
            <person name="Barry K."/>
            <person name="Churchill A.C.L."/>
            <person name="Grimwood J."/>
            <person name="Hillman B."/>
            <person name="Milgroom M.G."/>
            <person name="Pangilinan J."/>
            <person name="Smith M."/>
            <person name="Salamov A."/>
            <person name="Schmutz J."/>
            <person name="Yadav J."/>
            <person name="Grigoriev I.V."/>
            <person name="Nuss D."/>
        </authorList>
    </citation>
    <scope>NUCLEOTIDE SEQUENCE</scope>
    <source>
        <strain evidence="5">EP155</strain>
    </source>
</reference>
<evidence type="ECO:0000259" key="4">
    <source>
        <dbReference type="Pfam" id="PF13847"/>
    </source>
</evidence>
<feature type="non-terminal residue" evidence="5">
    <location>
        <position position="299"/>
    </location>
</feature>
<evidence type="ECO:0000313" key="6">
    <source>
        <dbReference type="Proteomes" id="UP000803844"/>
    </source>
</evidence>
<dbReference type="InterPro" id="IPR029063">
    <property type="entry name" value="SAM-dependent_MTases_sf"/>
</dbReference>
<evidence type="ECO:0000256" key="1">
    <source>
        <dbReference type="ARBA" id="ARBA00022603"/>
    </source>
</evidence>
<proteinExistence type="predicted"/>
<dbReference type="GO" id="GO:0008276">
    <property type="term" value="F:protein methyltransferase activity"/>
    <property type="evidence" value="ECO:0007669"/>
    <property type="project" value="InterPro"/>
</dbReference>
<dbReference type="InterPro" id="IPR025714">
    <property type="entry name" value="Methyltranfer_dom"/>
</dbReference>
<sequence>MPRIPPSTIRQAHHISPHAAALLPVCRDLPSALNELRWVREHVRQLTPPASSSSLWTEELHVASLCRRRGRGEPLQYILGTQPFGGLELKCRPGVFIPRPEPEAYTTHLAALIQHSHLLGPSPQSLSILDLCTGTGCIALLLYSLLARTIPDLHVHGIDISPYAVDLSKENARHNNLAITTTPPGRSLVFSQADIFSDTALLGALTSSRDLPSQPPLDVLVCNPPYVSRWGYSRQTAQSVRRYEPKIAQVPMVEYPGDHTPEDVFYARLLDIAARLGPRVLLCEVGDLGQALRVVEMAL</sequence>
<name>A0A9P5CVB3_CRYP1</name>
<dbReference type="OrthoDB" id="269872at2759"/>
<dbReference type="CDD" id="cd02440">
    <property type="entry name" value="AdoMet_MTases"/>
    <property type="match status" value="1"/>
</dbReference>
<keyword evidence="3" id="KW-0949">S-adenosyl-L-methionine</keyword>
<dbReference type="InterPro" id="IPR004556">
    <property type="entry name" value="HemK-like"/>
</dbReference>
<gene>
    <name evidence="5" type="ORF">M406DRAFT_239871</name>
</gene>
<dbReference type="Gene3D" id="3.40.50.150">
    <property type="entry name" value="Vaccinia Virus protein VP39"/>
    <property type="match status" value="1"/>
</dbReference>
<evidence type="ECO:0000313" key="5">
    <source>
        <dbReference type="EMBL" id="KAF3770991.1"/>
    </source>
</evidence>
<dbReference type="GO" id="GO:0032259">
    <property type="term" value="P:methylation"/>
    <property type="evidence" value="ECO:0007669"/>
    <property type="project" value="UniProtKB-KW"/>
</dbReference>
<dbReference type="PANTHER" id="PTHR18895:SF74">
    <property type="entry name" value="MTRF1L RELEASE FACTOR GLUTAMINE METHYLTRANSFERASE"/>
    <property type="match status" value="1"/>
</dbReference>
<dbReference type="SUPFAM" id="SSF53335">
    <property type="entry name" value="S-adenosyl-L-methionine-dependent methyltransferases"/>
    <property type="match status" value="1"/>
</dbReference>